<feature type="domain" description="ABC transporter" evidence="3">
    <location>
        <begin position="4"/>
        <end position="223"/>
    </location>
</feature>
<keyword evidence="5" id="KW-1185">Reference proteome</keyword>
<keyword evidence="1" id="KW-0547">Nucleotide-binding</keyword>
<dbReference type="PROSITE" id="PS50893">
    <property type="entry name" value="ABC_TRANSPORTER_2"/>
    <property type="match status" value="1"/>
</dbReference>
<dbReference type="GO" id="GO:0016887">
    <property type="term" value="F:ATP hydrolysis activity"/>
    <property type="evidence" value="ECO:0007669"/>
    <property type="project" value="InterPro"/>
</dbReference>
<accession>A0A2W1LME6</accession>
<dbReference type="PANTHER" id="PTHR43158:SF1">
    <property type="entry name" value="ABC TRANSPORTER, ATP-BINDING PROTEIN"/>
    <property type="match status" value="1"/>
</dbReference>
<dbReference type="GO" id="GO:0005524">
    <property type="term" value="F:ATP binding"/>
    <property type="evidence" value="ECO:0007669"/>
    <property type="project" value="UniProtKB-KW"/>
</dbReference>
<evidence type="ECO:0000256" key="1">
    <source>
        <dbReference type="ARBA" id="ARBA00022741"/>
    </source>
</evidence>
<dbReference type="Pfam" id="PF00005">
    <property type="entry name" value="ABC_tran"/>
    <property type="match status" value="1"/>
</dbReference>
<name>A0A2W1LME6_9BACL</name>
<sequence length="227" mass="25518">MSLITFEQVRYKKVLHDLSFSVPHAGIIGLIGANGSGKSTLLHLAAGLIRPAQGRICMNGEPVGRQTREKVAFSPEREWLYPFFSVRQSLQLAAQLHPDFQPEKAEALTSRFKLEADKEVRHLSKGNRARLQAILTLSRSAPLLIMDEPLSGLDPVTREHLLDMMAEHTELEKQSIIVSTHEVAEIELYLDHLLFMQDGRMLVTANVEDLRETKGMSVLDVMREALL</sequence>
<dbReference type="InterPro" id="IPR027417">
    <property type="entry name" value="P-loop_NTPase"/>
</dbReference>
<dbReference type="RefSeq" id="WP_111149776.1">
    <property type="nucleotide sequence ID" value="NZ_QKRB01000062.1"/>
</dbReference>
<dbReference type="InterPro" id="IPR003439">
    <property type="entry name" value="ABC_transporter-like_ATP-bd"/>
</dbReference>
<keyword evidence="2 4" id="KW-0067">ATP-binding</keyword>
<dbReference type="OrthoDB" id="9804819at2"/>
<protein>
    <submittedName>
        <fullName evidence="4">ABC transporter ATP-binding protein</fullName>
    </submittedName>
</protein>
<proteinExistence type="predicted"/>
<dbReference type="SMART" id="SM00382">
    <property type="entry name" value="AAA"/>
    <property type="match status" value="1"/>
</dbReference>
<dbReference type="AlphaFoldDB" id="A0A2W1LME6"/>
<dbReference type="CDD" id="cd03230">
    <property type="entry name" value="ABC_DR_subfamily_A"/>
    <property type="match status" value="1"/>
</dbReference>
<evidence type="ECO:0000256" key="2">
    <source>
        <dbReference type="ARBA" id="ARBA00022840"/>
    </source>
</evidence>
<dbReference type="InterPro" id="IPR003593">
    <property type="entry name" value="AAA+_ATPase"/>
</dbReference>
<reference evidence="4 5" key="1">
    <citation type="submission" date="2018-06" db="EMBL/GenBank/DDBJ databases">
        <title>Paenibacillus imtechensis sp. nov.</title>
        <authorList>
            <person name="Pinnaka A.K."/>
            <person name="Singh H."/>
            <person name="Kaur M."/>
        </authorList>
    </citation>
    <scope>NUCLEOTIDE SEQUENCE [LARGE SCALE GENOMIC DNA]</scope>
    <source>
        <strain evidence="4 5">SMB1</strain>
    </source>
</reference>
<dbReference type="Gene3D" id="3.40.50.300">
    <property type="entry name" value="P-loop containing nucleotide triphosphate hydrolases"/>
    <property type="match status" value="1"/>
</dbReference>
<organism evidence="4 5">
    <name type="scientific">Paenibacillus sambharensis</name>
    <dbReference type="NCBI Taxonomy" id="1803190"/>
    <lineage>
        <taxon>Bacteria</taxon>
        <taxon>Bacillati</taxon>
        <taxon>Bacillota</taxon>
        <taxon>Bacilli</taxon>
        <taxon>Bacillales</taxon>
        <taxon>Paenibacillaceae</taxon>
        <taxon>Paenibacillus</taxon>
    </lineage>
</organism>
<dbReference type="EMBL" id="QKRB01000062">
    <property type="protein sequence ID" value="PZD92951.1"/>
    <property type="molecule type" value="Genomic_DNA"/>
</dbReference>
<gene>
    <name evidence="4" type="ORF">DNH61_25455</name>
</gene>
<evidence type="ECO:0000259" key="3">
    <source>
        <dbReference type="PROSITE" id="PS50893"/>
    </source>
</evidence>
<dbReference type="Proteomes" id="UP000249522">
    <property type="component" value="Unassembled WGS sequence"/>
</dbReference>
<comment type="caution">
    <text evidence="4">The sequence shown here is derived from an EMBL/GenBank/DDBJ whole genome shotgun (WGS) entry which is preliminary data.</text>
</comment>
<dbReference type="SUPFAM" id="SSF52540">
    <property type="entry name" value="P-loop containing nucleoside triphosphate hydrolases"/>
    <property type="match status" value="1"/>
</dbReference>
<dbReference type="PANTHER" id="PTHR43158">
    <property type="entry name" value="SKFA PEPTIDE EXPORT ATP-BINDING PROTEIN SKFE"/>
    <property type="match status" value="1"/>
</dbReference>
<evidence type="ECO:0000313" key="5">
    <source>
        <dbReference type="Proteomes" id="UP000249522"/>
    </source>
</evidence>
<evidence type="ECO:0000313" key="4">
    <source>
        <dbReference type="EMBL" id="PZD92951.1"/>
    </source>
</evidence>